<dbReference type="PROSITE" id="PS51635">
    <property type="entry name" value="PNPLA"/>
    <property type="match status" value="1"/>
</dbReference>
<name>A0A3G4V735_9VIBR</name>
<dbReference type="InterPro" id="IPR016035">
    <property type="entry name" value="Acyl_Trfase/lysoPLipase"/>
</dbReference>
<dbReference type="PANTHER" id="PTHR14226:SF78">
    <property type="entry name" value="SLR0060 PROTEIN"/>
    <property type="match status" value="1"/>
</dbReference>
<dbReference type="SUPFAM" id="SSF52151">
    <property type="entry name" value="FabD/lysophospholipase-like"/>
    <property type="match status" value="1"/>
</dbReference>
<accession>A0A3G4V735</accession>
<protein>
    <submittedName>
        <fullName evidence="6">Patatin-like phospholipase family protein</fullName>
    </submittedName>
</protein>
<keyword evidence="1 4" id="KW-0378">Hydrolase</keyword>
<evidence type="ECO:0000256" key="3">
    <source>
        <dbReference type="ARBA" id="ARBA00023098"/>
    </source>
</evidence>
<keyword evidence="3 4" id="KW-0443">Lipid metabolism</keyword>
<evidence type="ECO:0000256" key="2">
    <source>
        <dbReference type="ARBA" id="ARBA00022963"/>
    </source>
</evidence>
<evidence type="ECO:0000313" key="6">
    <source>
        <dbReference type="EMBL" id="AYV20603.1"/>
    </source>
</evidence>
<dbReference type="RefSeq" id="WP_124940103.1">
    <property type="nucleotide sequence ID" value="NZ_CP033577.1"/>
</dbReference>
<dbReference type="InterPro" id="IPR002641">
    <property type="entry name" value="PNPLA_dom"/>
</dbReference>
<feature type="active site" description="Nucleophile" evidence="4">
    <location>
        <position position="102"/>
    </location>
</feature>
<proteinExistence type="predicted"/>
<reference evidence="6 7" key="1">
    <citation type="submission" date="2018-11" db="EMBL/GenBank/DDBJ databases">
        <title>Complete Genome Sequence of Vbrio mediterranei 117-T6: a Potential Pathogen Bacteria Isolated from the Conchocelis of Pyropia.</title>
        <authorList>
            <person name="Liu Q."/>
        </authorList>
    </citation>
    <scope>NUCLEOTIDE SEQUENCE [LARGE SCALE GENOMIC DNA]</scope>
    <source>
        <strain evidence="6 7">117-T6</strain>
    </source>
</reference>
<evidence type="ECO:0000256" key="4">
    <source>
        <dbReference type="PROSITE-ProRule" id="PRU01161"/>
    </source>
</evidence>
<organism evidence="6 7">
    <name type="scientific">Vibrio mediterranei</name>
    <dbReference type="NCBI Taxonomy" id="689"/>
    <lineage>
        <taxon>Bacteria</taxon>
        <taxon>Pseudomonadati</taxon>
        <taxon>Pseudomonadota</taxon>
        <taxon>Gammaproteobacteria</taxon>
        <taxon>Vibrionales</taxon>
        <taxon>Vibrionaceae</taxon>
        <taxon>Vibrio</taxon>
    </lineage>
</organism>
<dbReference type="InterPro" id="IPR050301">
    <property type="entry name" value="NTE"/>
</dbReference>
<dbReference type="AlphaFoldDB" id="A0A3G4V735"/>
<evidence type="ECO:0000256" key="1">
    <source>
        <dbReference type="ARBA" id="ARBA00022801"/>
    </source>
</evidence>
<dbReference type="Pfam" id="PF01734">
    <property type="entry name" value="Patatin"/>
    <property type="match status" value="1"/>
</dbReference>
<dbReference type="EMBL" id="CP033577">
    <property type="protein sequence ID" value="AYV20603.1"/>
    <property type="molecule type" value="Genomic_DNA"/>
</dbReference>
<evidence type="ECO:0000259" key="5">
    <source>
        <dbReference type="PROSITE" id="PS51635"/>
    </source>
</evidence>
<sequence length="440" mass="49071">MLAIRNFRPVPVLLMSLALGCTSHTPPVNQKLSTSQSTSDYTLQKYLQRPNHMIVMLSFSGGGSRAAALSYGVLEALAQTQIQVDGQSISLIDEVDVVSAVSGGSFTAAYLGLYGHDKLEQYRQDFLYQEVSHDIASHFLSPFRWMVPKNLTADATNYYQDHIFGDAIFSDIDNTQSPYIIINASDITTRTRFSFTPEYFDLLCSNVDNYPISSAVMASSAVPVLFPPVVLENYPTCESTPIPLELINHGLPNRSQQFVDSLDSYRSKKKNQYIHLVDGGITDNLGLLAIYELMEHYEAEQILNASHSSSSIPFVIISVDASTSPELGIGRHSEAPSIKDTLDAVTDIQLHRYNDSTKDLILDSMQKWSQEGSTKHKVIKPYFIEISVQNVQDAKLKAIMNEIPTDFTLEADSIDIMITEGRQQLLNHSEFQTMILQHTQ</sequence>
<keyword evidence="2 4" id="KW-0442">Lipid degradation</keyword>
<dbReference type="PANTHER" id="PTHR14226">
    <property type="entry name" value="NEUROPATHY TARGET ESTERASE/SWISS CHEESE D.MELANOGASTER"/>
    <property type="match status" value="1"/>
</dbReference>
<feature type="active site" description="Proton acceptor" evidence="4">
    <location>
        <position position="278"/>
    </location>
</feature>
<dbReference type="PROSITE" id="PS51257">
    <property type="entry name" value="PROKAR_LIPOPROTEIN"/>
    <property type="match status" value="1"/>
</dbReference>
<feature type="short sequence motif" description="DGA/G" evidence="4">
    <location>
        <begin position="278"/>
        <end position="280"/>
    </location>
</feature>
<dbReference type="GO" id="GO:0016787">
    <property type="term" value="F:hydrolase activity"/>
    <property type="evidence" value="ECO:0007669"/>
    <property type="project" value="UniProtKB-UniRule"/>
</dbReference>
<comment type="caution">
    <text evidence="4">Lacks conserved residue(s) required for the propagation of feature annotation.</text>
</comment>
<gene>
    <name evidence="6" type="ORF">ECB94_04465</name>
</gene>
<feature type="domain" description="PNPLA" evidence="5">
    <location>
        <begin position="57"/>
        <end position="291"/>
    </location>
</feature>
<dbReference type="GO" id="GO:0016042">
    <property type="term" value="P:lipid catabolic process"/>
    <property type="evidence" value="ECO:0007669"/>
    <property type="project" value="UniProtKB-UniRule"/>
</dbReference>
<evidence type="ECO:0000313" key="7">
    <source>
        <dbReference type="Proteomes" id="UP000279760"/>
    </source>
</evidence>
<dbReference type="Gene3D" id="3.40.1090.10">
    <property type="entry name" value="Cytosolic phospholipase A2 catalytic domain"/>
    <property type="match status" value="1"/>
</dbReference>
<dbReference type="Proteomes" id="UP000279760">
    <property type="component" value="Chromosome 1"/>
</dbReference>